<dbReference type="PANTHER" id="PTHR43747">
    <property type="entry name" value="FAD-BINDING PROTEIN"/>
    <property type="match status" value="1"/>
</dbReference>
<reference evidence="1 2" key="1">
    <citation type="submission" date="2022-01" db="EMBL/GenBank/DDBJ databases">
        <title>Paraglaciecola sp. G1-23.</title>
        <authorList>
            <person name="Jin M.S."/>
            <person name="Han D.M."/>
            <person name="Kim H.M."/>
            <person name="Jeon C.O."/>
        </authorList>
    </citation>
    <scope>NUCLEOTIDE SEQUENCE [LARGE SCALE GENOMIC DNA]</scope>
    <source>
        <strain evidence="1 2">G1-23</strain>
    </source>
</reference>
<dbReference type="EMBL" id="JAKGAS010000006">
    <property type="protein sequence ID" value="MCF2948942.1"/>
    <property type="molecule type" value="Genomic_DNA"/>
</dbReference>
<proteinExistence type="predicted"/>
<keyword evidence="2" id="KW-1185">Reference proteome</keyword>
<accession>A0ABS9D7K0</accession>
<dbReference type="RefSeq" id="WP_235312981.1">
    <property type="nucleotide sequence ID" value="NZ_JAKGAS010000006.1"/>
</dbReference>
<dbReference type="SUPFAM" id="SSF51905">
    <property type="entry name" value="FAD/NAD(P)-binding domain"/>
    <property type="match status" value="1"/>
</dbReference>
<dbReference type="InterPro" id="IPR033856">
    <property type="entry name" value="Trp_halogen"/>
</dbReference>
<dbReference type="InterPro" id="IPR036188">
    <property type="entry name" value="FAD/NAD-bd_sf"/>
</dbReference>
<gene>
    <name evidence="1" type="ORF">L0668_12545</name>
</gene>
<dbReference type="Gene3D" id="3.50.50.60">
    <property type="entry name" value="FAD/NAD(P)-binding domain"/>
    <property type="match status" value="1"/>
</dbReference>
<protein>
    <submittedName>
        <fullName evidence="1">Tryptophan 7-halogenase</fullName>
    </submittedName>
</protein>
<dbReference type="InterPro" id="IPR006905">
    <property type="entry name" value="Flavin_halogenase"/>
</dbReference>
<evidence type="ECO:0000313" key="2">
    <source>
        <dbReference type="Proteomes" id="UP001521137"/>
    </source>
</evidence>
<dbReference type="InterPro" id="IPR050816">
    <property type="entry name" value="Flavin-dep_Halogenase_NPB"/>
</dbReference>
<name>A0ABS9D7K0_9ALTE</name>
<dbReference type="PIRSF" id="PIRSF011396">
    <property type="entry name" value="Trp_halogenase"/>
    <property type="match status" value="1"/>
</dbReference>
<comment type="caution">
    <text evidence="1">The sequence shown here is derived from an EMBL/GenBank/DDBJ whole genome shotgun (WGS) entry which is preliminary data.</text>
</comment>
<sequence length="490" mass="55518">MLIKPKSVLIVGGGTAGWMTANSLLNVWPDVKISLVESEDIGVIGVGEGATPYLKQYFKQLGIAEKDWMPECDATYKLGISFEGWSGSHLAKSYFHPFFSVLDKPVAEMFFHNCGLRRRGIEAPVAPDEYFVAAQLTNQKVDPTACLKHSLDIDYAYHFDSVKLGIYLRNRAVKLGLTHVIDNVQDVKLDKNGDIVDVSTQQHGCLTADHFIDCTGFSSRLINKALKRESRSYSDTLFNNAAVAIQTQYTNESSIKPQTRSIALNAGWMWNIPLTTRQGNGYVYSDGHISSDQAETELRQALNIQDDANVKVRHLNMRIGRLNEHWHKNCLAVGLSQGFIEPLEATALMLTQLTIDQFVQSFASQETDLITAQNSYNQKLNQVFDGIHDYIVAHYQLTKRQDTDYWRDNKYNLVKPKILSEILYAWDNGLDVEKVLSRHKNNLVYLRPSWYCILAGMGRFPQNLKHSTQVADVEQARKYCKDVTNKYFLS</sequence>
<dbReference type="Proteomes" id="UP001521137">
    <property type="component" value="Unassembled WGS sequence"/>
</dbReference>
<organism evidence="1 2">
    <name type="scientific">Paraglaciecola algarum</name>
    <dbReference type="NCBI Taxonomy" id="3050085"/>
    <lineage>
        <taxon>Bacteria</taxon>
        <taxon>Pseudomonadati</taxon>
        <taxon>Pseudomonadota</taxon>
        <taxon>Gammaproteobacteria</taxon>
        <taxon>Alteromonadales</taxon>
        <taxon>Alteromonadaceae</taxon>
        <taxon>Paraglaciecola</taxon>
    </lineage>
</organism>
<dbReference type="Pfam" id="PF04820">
    <property type="entry name" value="Trp_halogenase"/>
    <property type="match status" value="1"/>
</dbReference>
<dbReference type="PANTHER" id="PTHR43747:SF4">
    <property type="entry name" value="FLAVIN-DEPENDENT TRYPTOPHAN HALOGENASE"/>
    <property type="match status" value="1"/>
</dbReference>
<evidence type="ECO:0000313" key="1">
    <source>
        <dbReference type="EMBL" id="MCF2948942.1"/>
    </source>
</evidence>